<feature type="region of interest" description="Disordered" evidence="3">
    <location>
        <begin position="922"/>
        <end position="948"/>
    </location>
</feature>
<comment type="caution">
    <text evidence="6">The sequence shown here is derived from an EMBL/GenBank/DDBJ whole genome shotgun (WGS) entry which is preliminary data.</text>
</comment>
<evidence type="ECO:0000313" key="7">
    <source>
        <dbReference type="Proteomes" id="UP000693946"/>
    </source>
</evidence>
<evidence type="ECO:0000256" key="2">
    <source>
        <dbReference type="ARBA" id="ARBA00023125"/>
    </source>
</evidence>
<evidence type="ECO:0000256" key="1">
    <source>
        <dbReference type="ARBA" id="ARBA00022737"/>
    </source>
</evidence>
<gene>
    <name evidence="6" type="ORF">JOB18_026507</name>
</gene>
<keyword evidence="1" id="KW-0677">Repeat</keyword>
<evidence type="ECO:0000256" key="3">
    <source>
        <dbReference type="SAM" id="MobiDB-lite"/>
    </source>
</evidence>
<dbReference type="InterPro" id="IPR008906">
    <property type="entry name" value="HATC_C_dom"/>
</dbReference>
<dbReference type="PROSITE" id="PS50090">
    <property type="entry name" value="MYB_LIKE"/>
    <property type="match status" value="3"/>
</dbReference>
<name>A0AAV6SUJ1_SOLSE</name>
<dbReference type="InterPro" id="IPR017930">
    <property type="entry name" value="Myb_dom"/>
</dbReference>
<reference evidence="6 7" key="1">
    <citation type="journal article" date="2021" name="Sci. Rep.">
        <title>Chromosome anchoring in Senegalese sole (Solea senegalensis) reveals sex-associated markers and genome rearrangements in flatfish.</title>
        <authorList>
            <person name="Guerrero-Cozar I."/>
            <person name="Gomez-Garrido J."/>
            <person name="Berbel C."/>
            <person name="Martinez-Blanch J.F."/>
            <person name="Alioto T."/>
            <person name="Claros M.G."/>
            <person name="Gagnaire P.A."/>
            <person name="Manchado M."/>
        </authorList>
    </citation>
    <scope>NUCLEOTIDE SEQUENCE [LARGE SCALE GENOMIC DNA]</scope>
    <source>
        <strain evidence="6">Sse05_10M</strain>
    </source>
</reference>
<dbReference type="AlphaFoldDB" id="A0AAV6SUJ1"/>
<feature type="domain" description="Myb-like" evidence="4">
    <location>
        <begin position="315"/>
        <end position="365"/>
    </location>
</feature>
<protein>
    <submittedName>
        <fullName evidence="6">Zinc finger BED domain-containing 4-like isoform X3</fullName>
    </submittedName>
</protein>
<dbReference type="SMART" id="SM00717">
    <property type="entry name" value="SANT"/>
    <property type="match status" value="3"/>
</dbReference>
<dbReference type="InterPro" id="IPR001005">
    <property type="entry name" value="SANT/Myb"/>
</dbReference>
<dbReference type="Pfam" id="PF13921">
    <property type="entry name" value="Myb_DNA-bind_6"/>
    <property type="match status" value="1"/>
</dbReference>
<proteinExistence type="predicted"/>
<feature type="domain" description="HTH myb-type" evidence="5">
    <location>
        <begin position="323"/>
        <end position="369"/>
    </location>
</feature>
<dbReference type="Pfam" id="PF05699">
    <property type="entry name" value="Dimer_Tnp_hAT"/>
    <property type="match status" value="1"/>
</dbReference>
<dbReference type="PROSITE" id="PS51294">
    <property type="entry name" value="HTH_MYB"/>
    <property type="match status" value="3"/>
</dbReference>
<dbReference type="GO" id="GO:0046983">
    <property type="term" value="F:protein dimerization activity"/>
    <property type="evidence" value="ECO:0007669"/>
    <property type="project" value="InterPro"/>
</dbReference>
<dbReference type="FunFam" id="1.10.10.60:FF:000010">
    <property type="entry name" value="Transcriptional activator Myb isoform A"/>
    <property type="match status" value="1"/>
</dbReference>
<keyword evidence="2" id="KW-0238">DNA-binding</keyword>
<keyword evidence="7" id="KW-1185">Reference proteome</keyword>
<feature type="domain" description="Myb-like" evidence="4">
    <location>
        <begin position="211"/>
        <end position="262"/>
    </location>
</feature>
<dbReference type="InterPro" id="IPR050560">
    <property type="entry name" value="MYB_TF"/>
</dbReference>
<evidence type="ECO:0000259" key="5">
    <source>
        <dbReference type="PROSITE" id="PS51294"/>
    </source>
</evidence>
<dbReference type="PANTHER" id="PTHR45614:SF25">
    <property type="entry name" value="MYB PROTEIN"/>
    <property type="match status" value="1"/>
</dbReference>
<dbReference type="GO" id="GO:0000981">
    <property type="term" value="F:DNA-binding transcription factor activity, RNA polymerase II-specific"/>
    <property type="evidence" value="ECO:0007669"/>
    <property type="project" value="TreeGrafter"/>
</dbReference>
<feature type="region of interest" description="Disordered" evidence="3">
    <location>
        <begin position="416"/>
        <end position="465"/>
    </location>
</feature>
<feature type="compositionally biased region" description="Polar residues" evidence="3">
    <location>
        <begin position="930"/>
        <end position="941"/>
    </location>
</feature>
<organism evidence="6 7">
    <name type="scientific">Solea senegalensis</name>
    <name type="common">Senegalese sole</name>
    <dbReference type="NCBI Taxonomy" id="28829"/>
    <lineage>
        <taxon>Eukaryota</taxon>
        <taxon>Metazoa</taxon>
        <taxon>Chordata</taxon>
        <taxon>Craniata</taxon>
        <taxon>Vertebrata</taxon>
        <taxon>Euteleostomi</taxon>
        <taxon>Actinopterygii</taxon>
        <taxon>Neopterygii</taxon>
        <taxon>Teleostei</taxon>
        <taxon>Neoteleostei</taxon>
        <taxon>Acanthomorphata</taxon>
        <taxon>Carangaria</taxon>
        <taxon>Pleuronectiformes</taxon>
        <taxon>Pleuronectoidei</taxon>
        <taxon>Soleidae</taxon>
        <taxon>Solea</taxon>
    </lineage>
</organism>
<evidence type="ECO:0000259" key="4">
    <source>
        <dbReference type="PROSITE" id="PS50090"/>
    </source>
</evidence>
<dbReference type="PANTHER" id="PTHR45614">
    <property type="entry name" value="MYB PROTEIN-RELATED"/>
    <property type="match status" value="1"/>
</dbReference>
<dbReference type="GO" id="GO:0000978">
    <property type="term" value="F:RNA polymerase II cis-regulatory region sequence-specific DNA binding"/>
    <property type="evidence" value="ECO:0007669"/>
    <property type="project" value="TreeGrafter"/>
</dbReference>
<accession>A0AAV6SUJ1</accession>
<dbReference type="Pfam" id="PF00249">
    <property type="entry name" value="Myb_DNA-binding"/>
    <property type="match status" value="1"/>
</dbReference>
<sequence length="1066" mass="120333">MTLNLPAISHFDVVSDSTSVCVRWKKWINSFKLYLVATGVSDDTQRRALLLHLAGAEVQDIFFALDGTEDESDYGGAVSKLNEYFTLQKNIPYERHMFRRAEQAHGESTDSFVRRLKELAVACEFGDNEDECIRDHVIDKCTSDALRRRLLGEKDLKLTDLQEIARAMETADDQSANMEKSTDNAVEKSMEEESDSNMCIDTDSDSAEKMDDTRCKAVWTQEEDENLKILVSNLGKEDWKTIGCFFPGRTGIECMNRWKKHLDPELLNGNWTKEEDEKIKELVGKYGTKQWALISKHLKGRLGRKCRERWYNHLDPQVSKKYWTDEEDLIVFKAHSILGNRWAEIARLLPGRTDYSVKNRWNCSLRQKAEMGLFRSEADSVSLDIQQFDKGEANFKCDVVLDTEPVTPGVVRLDKEKKQECQKSKQKMNVPPPQTSASVREFSPSPSLPRSSISSPSSSSGTLPAAVDQKKLVNAALRMIAEDMLPLSFVEGVGFRSFMSTISPEYNKLSQCSIGLQLYDEVERTIKPQLIRDLKARTEFHENAVHVTLDLWAGDESQLEEEAIVIVQLHFVSESWQIRRPIVAFRHLSRKNLCTAVASELEGVLLSYGIFPHSIGYILTNQAKETLTENKLFCDYKIMCSSNRGEPDGDDIVAFLSDQMPEMESPFSELQFGTMTTCIAKTLQLVIKEALKNSRVVENLLSQVHNVIAFFRSNAYWSEVLLSEFNVSLCPSSHCRWNSMMLSLRRMVEESAWSSIVTLLAQARIEASDTASAPPLVIVKREQVIDILGLLEPFEEALQVLQGNGVTVSFIIPSLVGLDKTLEGCVTNYTHFNKALRTGLHTHFQSLIQQKDMILAALLEPRIKLQPFSDAKLEDNTGFLTPPSKYEARTIMEATLESTTASVSLSVEAAKTQIDQELQKELSAKEENQDNTLMEASGASSDESDCDRISGNDLKRKSIFNFLQPPAKTMKKSEFDVYMSEPLLESMSSLLYWKSATRFPLLQSIAKRLLAAPATAGGFERLCPMAACIVRAERNRLPPHTTERLLLYKNSLKTKTVKKPNGVTKH</sequence>
<feature type="domain" description="HTH myb-type" evidence="5">
    <location>
        <begin position="211"/>
        <end position="262"/>
    </location>
</feature>
<dbReference type="CDD" id="cd00167">
    <property type="entry name" value="SANT"/>
    <property type="match status" value="3"/>
</dbReference>
<feature type="compositionally biased region" description="Low complexity" evidence="3">
    <location>
        <begin position="443"/>
        <end position="460"/>
    </location>
</feature>
<evidence type="ECO:0000313" key="6">
    <source>
        <dbReference type="EMBL" id="KAG7520276.1"/>
    </source>
</evidence>
<dbReference type="Proteomes" id="UP000693946">
    <property type="component" value="Linkage Group LG11"/>
</dbReference>
<feature type="domain" description="Myb-like" evidence="4">
    <location>
        <begin position="263"/>
        <end position="314"/>
    </location>
</feature>
<dbReference type="EMBL" id="JAGKHQ010000003">
    <property type="protein sequence ID" value="KAG7520276.1"/>
    <property type="molecule type" value="Genomic_DNA"/>
</dbReference>
<feature type="domain" description="HTH myb-type" evidence="5">
    <location>
        <begin position="263"/>
        <end position="318"/>
    </location>
</feature>
<dbReference type="GO" id="GO:0005634">
    <property type="term" value="C:nucleus"/>
    <property type="evidence" value="ECO:0007669"/>
    <property type="project" value="TreeGrafter"/>
</dbReference>